<dbReference type="Pfam" id="PF00359">
    <property type="entry name" value="PTS_EIIA_2"/>
    <property type="match status" value="1"/>
</dbReference>
<reference evidence="2 3" key="1">
    <citation type="submission" date="2019-03" db="EMBL/GenBank/DDBJ databases">
        <title>Genomic Encyclopedia of Type Strains, Phase IV (KMG-V): Genome sequencing to study the core and pangenomes of soil and plant-associated prokaryotes.</title>
        <authorList>
            <person name="Whitman W."/>
        </authorList>
    </citation>
    <scope>NUCLEOTIDE SEQUENCE [LARGE SCALE GENOMIC DNA]</scope>
    <source>
        <strain evidence="2 3">23C40</strain>
    </source>
</reference>
<dbReference type="InterPro" id="IPR016152">
    <property type="entry name" value="PTrfase/Anion_transptr"/>
</dbReference>
<dbReference type="AlphaFoldDB" id="A0A4R2B4W1"/>
<name>A0A4R2B4W1_9HYPH</name>
<gene>
    <name evidence="2" type="ORF">EV184_12649</name>
</gene>
<comment type="caution">
    <text evidence="2">The sequence shown here is derived from an EMBL/GenBank/DDBJ whole genome shotgun (WGS) entry which is preliminary data.</text>
</comment>
<dbReference type="PROSITE" id="PS51094">
    <property type="entry name" value="PTS_EIIA_TYPE_2"/>
    <property type="match status" value="1"/>
</dbReference>
<dbReference type="PANTHER" id="PTHR47738">
    <property type="entry name" value="PTS SYSTEM FRUCTOSE-LIKE EIIA COMPONENT-RELATED"/>
    <property type="match status" value="1"/>
</dbReference>
<feature type="domain" description="PTS EIIA type-2" evidence="1">
    <location>
        <begin position="5"/>
        <end position="148"/>
    </location>
</feature>
<evidence type="ECO:0000313" key="3">
    <source>
        <dbReference type="Proteomes" id="UP000295043"/>
    </source>
</evidence>
<sequence>MGVSEFHWQRELMIKASCQDRRTALQAIASDVSDRTGIETRAILEPLIEREALGSTGFGGGFALPHALIPKLRFPAKLLMTLRQGIEFDAPDDTPVDILLAVLWPQDQQEGFLPALARMCRMFRSSHVLQGLRSAGTKTEAMMVLQPFSHGLVDANHPANPPPMRYAARRP</sequence>
<dbReference type="EMBL" id="SLVU01000026">
    <property type="protein sequence ID" value="TCN21273.1"/>
    <property type="molecule type" value="Genomic_DNA"/>
</dbReference>
<dbReference type="SUPFAM" id="SSF55804">
    <property type="entry name" value="Phoshotransferase/anion transport protein"/>
    <property type="match status" value="1"/>
</dbReference>
<organism evidence="2 3">
    <name type="scientific">Sinorhizobium americanum</name>
    <dbReference type="NCBI Taxonomy" id="194963"/>
    <lineage>
        <taxon>Bacteria</taxon>
        <taxon>Pseudomonadati</taxon>
        <taxon>Pseudomonadota</taxon>
        <taxon>Alphaproteobacteria</taxon>
        <taxon>Hyphomicrobiales</taxon>
        <taxon>Rhizobiaceae</taxon>
        <taxon>Sinorhizobium/Ensifer group</taxon>
        <taxon>Sinorhizobium</taxon>
    </lineage>
</organism>
<evidence type="ECO:0000259" key="1">
    <source>
        <dbReference type="PROSITE" id="PS51094"/>
    </source>
</evidence>
<evidence type="ECO:0000313" key="2">
    <source>
        <dbReference type="EMBL" id="TCN21273.1"/>
    </source>
</evidence>
<dbReference type="RefSeq" id="WP_234879308.1">
    <property type="nucleotide sequence ID" value="NZ_SLVU01000026.1"/>
</dbReference>
<proteinExistence type="predicted"/>
<dbReference type="Proteomes" id="UP000295043">
    <property type="component" value="Unassembled WGS sequence"/>
</dbReference>
<dbReference type="Gene3D" id="3.40.930.10">
    <property type="entry name" value="Mannitol-specific EII, Chain A"/>
    <property type="match status" value="1"/>
</dbReference>
<dbReference type="GO" id="GO:0030295">
    <property type="term" value="F:protein kinase activator activity"/>
    <property type="evidence" value="ECO:0007669"/>
    <property type="project" value="TreeGrafter"/>
</dbReference>
<protein>
    <submittedName>
        <fullName evidence="2">PTS system nitrogen regulatory IIA component</fullName>
    </submittedName>
</protein>
<dbReference type="PANTHER" id="PTHR47738:SF1">
    <property type="entry name" value="NITROGEN REGULATORY PROTEIN"/>
    <property type="match status" value="1"/>
</dbReference>
<dbReference type="InterPro" id="IPR051541">
    <property type="entry name" value="PTS_SugarTrans_NitroReg"/>
</dbReference>
<accession>A0A4R2B4W1</accession>
<dbReference type="InterPro" id="IPR002178">
    <property type="entry name" value="PTS_EIIA_type-2_dom"/>
</dbReference>